<feature type="compositionally biased region" description="Basic and acidic residues" evidence="1">
    <location>
        <begin position="54"/>
        <end position="69"/>
    </location>
</feature>
<dbReference type="EMBL" id="PGOL01000344">
    <property type="protein sequence ID" value="PKI71991.1"/>
    <property type="molecule type" value="Genomic_DNA"/>
</dbReference>
<dbReference type="AlphaFoldDB" id="A0A2I0KU46"/>
<dbReference type="Proteomes" id="UP000233551">
    <property type="component" value="Unassembled WGS sequence"/>
</dbReference>
<reference evidence="2 3" key="1">
    <citation type="submission" date="2017-11" db="EMBL/GenBank/DDBJ databases">
        <title>De-novo sequencing of pomegranate (Punica granatum L.) genome.</title>
        <authorList>
            <person name="Akparov Z."/>
            <person name="Amiraslanov A."/>
            <person name="Hajiyeva S."/>
            <person name="Abbasov M."/>
            <person name="Kaur K."/>
            <person name="Hamwieh A."/>
            <person name="Solovyev V."/>
            <person name="Salamov A."/>
            <person name="Braich B."/>
            <person name="Kosarev P."/>
            <person name="Mahmoud A."/>
            <person name="Hajiyev E."/>
            <person name="Babayeva S."/>
            <person name="Izzatullayeva V."/>
            <person name="Mammadov A."/>
            <person name="Mammadov A."/>
            <person name="Sharifova S."/>
            <person name="Ojaghi J."/>
            <person name="Eynullazada K."/>
            <person name="Bayramov B."/>
            <person name="Abdulazimova A."/>
            <person name="Shahmuradov I."/>
        </authorList>
    </citation>
    <scope>NUCLEOTIDE SEQUENCE [LARGE SCALE GENOMIC DNA]</scope>
    <source>
        <strain evidence="3">cv. AG2017</strain>
        <tissue evidence="2">Leaf</tissue>
    </source>
</reference>
<name>A0A2I0KU46_PUNGR</name>
<comment type="caution">
    <text evidence="2">The sequence shown here is derived from an EMBL/GenBank/DDBJ whole genome shotgun (WGS) entry which is preliminary data.</text>
</comment>
<organism evidence="2 3">
    <name type="scientific">Punica granatum</name>
    <name type="common">Pomegranate</name>
    <dbReference type="NCBI Taxonomy" id="22663"/>
    <lineage>
        <taxon>Eukaryota</taxon>
        <taxon>Viridiplantae</taxon>
        <taxon>Streptophyta</taxon>
        <taxon>Embryophyta</taxon>
        <taxon>Tracheophyta</taxon>
        <taxon>Spermatophyta</taxon>
        <taxon>Magnoliopsida</taxon>
        <taxon>eudicotyledons</taxon>
        <taxon>Gunneridae</taxon>
        <taxon>Pentapetalae</taxon>
        <taxon>rosids</taxon>
        <taxon>malvids</taxon>
        <taxon>Myrtales</taxon>
        <taxon>Lythraceae</taxon>
        <taxon>Punica</taxon>
    </lineage>
</organism>
<proteinExistence type="predicted"/>
<feature type="compositionally biased region" description="Polar residues" evidence="1">
    <location>
        <begin position="101"/>
        <end position="115"/>
    </location>
</feature>
<evidence type="ECO:0000313" key="2">
    <source>
        <dbReference type="EMBL" id="PKI71991.1"/>
    </source>
</evidence>
<accession>A0A2I0KU46</accession>
<evidence type="ECO:0000256" key="1">
    <source>
        <dbReference type="SAM" id="MobiDB-lite"/>
    </source>
</evidence>
<protein>
    <submittedName>
        <fullName evidence="2">Uncharacterized protein</fullName>
    </submittedName>
</protein>
<sequence length="115" mass="12066">MTGEPTEAGAEVAAYPALPPYRLDEVAGLGPVEPIKVLLKSRACREVPEDGLEYNERRMTTGPAMEDKPVGPCNKLARRDNDATGNVEEPEPASGQPIMQAGSSGSTAGSLDTRG</sequence>
<feature type="region of interest" description="Disordered" evidence="1">
    <location>
        <begin position="54"/>
        <end position="115"/>
    </location>
</feature>
<gene>
    <name evidence="2" type="ORF">CRG98_007607</name>
</gene>
<evidence type="ECO:0000313" key="3">
    <source>
        <dbReference type="Proteomes" id="UP000233551"/>
    </source>
</evidence>
<keyword evidence="3" id="KW-1185">Reference proteome</keyword>